<evidence type="ECO:0000313" key="2">
    <source>
        <dbReference type="EMBL" id="ATQ69298.1"/>
    </source>
</evidence>
<evidence type="ECO:0000313" key="3">
    <source>
        <dbReference type="Proteomes" id="UP000230709"/>
    </source>
</evidence>
<evidence type="ECO:0000259" key="1">
    <source>
        <dbReference type="SMART" id="SM01126"/>
    </source>
</evidence>
<sequence>MRSTQNVGPQDMAQHFLLSSAARTLSLTKVARMSDDEARGAFREIRWASTSGDPVCPSCGCVAVYSYKSRPIFKCKGCDSQFSVTSGTIFANRKLPVRDYLMAIAIFANGAKGHSALQLSRDLDVQYKTAFVLAHKIREALAAEVEGMKATGDVEIDGAYFGGYVKPTNHKENRRDRRLAVNQNGKRQCVVIMRERNGRTLPFVFKSEAESVSTIAGRVAAGATVHADEALHWDRLHALYLTKRINHEHSYSEDGACTNQAESFFSRLRRAEIGTHHHIAGRYLSAYAREMAWREDHRRVSNGEQYLMMASAALAHPVSRQWKGYWQRPAID</sequence>
<accession>A0A2D2D2T0</accession>
<reference evidence="3" key="1">
    <citation type="submission" date="2017-10" db="EMBL/GenBank/DDBJ databases">
        <title>Completed PacBio SMRT sequence of Methylosinus trichosporium OB3b reveals presence of a third large plasmid.</title>
        <authorList>
            <person name="Charles T.C."/>
            <person name="Lynch M.D.J."/>
            <person name="Heil J.R."/>
            <person name="Cheng J."/>
        </authorList>
    </citation>
    <scope>NUCLEOTIDE SEQUENCE [LARGE SCALE GENOMIC DNA]</scope>
    <source>
        <strain evidence="3">OB3b</strain>
    </source>
</reference>
<name>A0A2D2D2T0_METT3</name>
<dbReference type="NCBIfam" id="NF033547">
    <property type="entry name" value="transpos_IS1595"/>
    <property type="match status" value="1"/>
</dbReference>
<dbReference type="SMART" id="SM01126">
    <property type="entry name" value="DDE_Tnp_IS1595"/>
    <property type="match status" value="1"/>
</dbReference>
<proteinExistence type="predicted"/>
<dbReference type="InterPro" id="IPR024442">
    <property type="entry name" value="Transposase_Zn_ribbon"/>
</dbReference>
<keyword evidence="3" id="KW-1185">Reference proteome</keyword>
<feature type="domain" description="ISXO2-like transposase" evidence="1">
    <location>
        <begin position="149"/>
        <end position="296"/>
    </location>
</feature>
<dbReference type="Pfam" id="PF12762">
    <property type="entry name" value="DDE_Tnp_IS1595"/>
    <property type="match status" value="1"/>
</dbReference>
<dbReference type="Proteomes" id="UP000230709">
    <property type="component" value="Chromosome"/>
</dbReference>
<dbReference type="InterPro" id="IPR024445">
    <property type="entry name" value="Tnp_ISXO2-like"/>
</dbReference>
<dbReference type="Pfam" id="PF12760">
    <property type="entry name" value="Zn_ribbon_IS1595"/>
    <property type="match status" value="1"/>
</dbReference>
<dbReference type="KEGG" id="mtw:CQW49_16485"/>
<protein>
    <submittedName>
        <fullName evidence="2">IS1595 family transposase</fullName>
    </submittedName>
</protein>
<dbReference type="EMBL" id="CP023737">
    <property type="protein sequence ID" value="ATQ69298.1"/>
    <property type="molecule type" value="Genomic_DNA"/>
</dbReference>
<dbReference type="AlphaFoldDB" id="A0A2D2D2T0"/>
<gene>
    <name evidence="2" type="ORF">CQW49_16485</name>
</gene>
<organism evidence="2 3">
    <name type="scientific">Methylosinus trichosporium (strain ATCC 35070 / NCIMB 11131 / UNIQEM 75 / OB3b)</name>
    <dbReference type="NCBI Taxonomy" id="595536"/>
    <lineage>
        <taxon>Bacteria</taxon>
        <taxon>Pseudomonadati</taxon>
        <taxon>Pseudomonadota</taxon>
        <taxon>Alphaproteobacteria</taxon>
        <taxon>Hyphomicrobiales</taxon>
        <taxon>Methylocystaceae</taxon>
        <taxon>Methylosinus</taxon>
    </lineage>
</organism>